<organism evidence="6 7">
    <name type="scientific">Tenebrio molitor</name>
    <name type="common">Yellow mealworm beetle</name>
    <dbReference type="NCBI Taxonomy" id="7067"/>
    <lineage>
        <taxon>Eukaryota</taxon>
        <taxon>Metazoa</taxon>
        <taxon>Ecdysozoa</taxon>
        <taxon>Arthropoda</taxon>
        <taxon>Hexapoda</taxon>
        <taxon>Insecta</taxon>
        <taxon>Pterygota</taxon>
        <taxon>Neoptera</taxon>
        <taxon>Endopterygota</taxon>
        <taxon>Coleoptera</taxon>
        <taxon>Polyphaga</taxon>
        <taxon>Cucujiformia</taxon>
        <taxon>Tenebrionidae</taxon>
        <taxon>Tenebrio</taxon>
    </lineage>
</organism>
<dbReference type="EC" id="1.2.4.4" evidence="4"/>
<accession>A0A8J6HSD1</accession>
<dbReference type="InterPro" id="IPR050771">
    <property type="entry name" value="Alpha-ketoacid_DH_E1_comp"/>
</dbReference>
<comment type="caution">
    <text evidence="6">The sequence shown here is derived from an EMBL/GenBank/DDBJ whole genome shotgun (WGS) entry which is preliminary data.</text>
</comment>
<evidence type="ECO:0000256" key="1">
    <source>
        <dbReference type="ARBA" id="ARBA00008646"/>
    </source>
</evidence>
<feature type="domain" description="Dehydrogenase E1 component" evidence="5">
    <location>
        <begin position="81"/>
        <end position="200"/>
    </location>
</feature>
<protein>
    <recommendedName>
        <fullName evidence="4">2-oxoisovalerate dehydrogenase subunit alpha</fullName>
        <ecNumber evidence="4">1.2.4.4</ecNumber>
    </recommendedName>
    <alternativeName>
        <fullName evidence="4">Branched-chain alpha-keto acid dehydrogenase E1 component alpha chain</fullName>
    </alternativeName>
</protein>
<comment type="catalytic activity">
    <reaction evidence="4">
        <text>N(6)-[(R)-lipoyl]-L-lysyl-[protein] + 3-methyl-2-oxobutanoate + H(+) = N(6)-[(R)-S(8)-2-methylpropanoyldihydrolipoyl]-L-lysyl-[protein] + CO2</text>
        <dbReference type="Rhea" id="RHEA:13457"/>
        <dbReference type="Rhea" id="RHEA-COMP:10474"/>
        <dbReference type="Rhea" id="RHEA-COMP:10497"/>
        <dbReference type="ChEBI" id="CHEBI:11851"/>
        <dbReference type="ChEBI" id="CHEBI:15378"/>
        <dbReference type="ChEBI" id="CHEBI:16526"/>
        <dbReference type="ChEBI" id="CHEBI:83099"/>
        <dbReference type="ChEBI" id="CHEBI:83142"/>
        <dbReference type="EC" id="1.2.4.4"/>
    </reaction>
</comment>
<dbReference type="SUPFAM" id="SSF52518">
    <property type="entry name" value="Thiamin diphosphate-binding fold (THDP-binding)"/>
    <property type="match status" value="1"/>
</dbReference>
<evidence type="ECO:0000313" key="7">
    <source>
        <dbReference type="Proteomes" id="UP000719412"/>
    </source>
</evidence>
<gene>
    <name evidence="6" type="ORF">GEV33_002847</name>
</gene>
<comment type="function">
    <text evidence="4">The branched-chain alpha-keto dehydrogenase complex catalyzes the overall conversion of alpha-keto acids to acyl-CoA and CO(2). It contains multiple copies of three enzymatic components: branched-chain alpha-keto acid decarboxylase (E1), lipoamide acyltransferase (E2) and lipoamide dehydrogenase (E3).</text>
</comment>
<proteinExistence type="inferred from homology"/>
<reference evidence="6" key="1">
    <citation type="journal article" date="2020" name="J Insects Food Feed">
        <title>The yellow mealworm (Tenebrio molitor) genome: a resource for the emerging insects as food and feed industry.</title>
        <authorList>
            <person name="Eriksson T."/>
            <person name="Andere A."/>
            <person name="Kelstrup H."/>
            <person name="Emery V."/>
            <person name="Picard C."/>
        </authorList>
    </citation>
    <scope>NUCLEOTIDE SEQUENCE</scope>
    <source>
        <strain evidence="6">Stoneville</strain>
        <tissue evidence="6">Whole head</tissue>
    </source>
</reference>
<dbReference type="InterPro" id="IPR001017">
    <property type="entry name" value="DH_E1"/>
</dbReference>
<dbReference type="InterPro" id="IPR029061">
    <property type="entry name" value="THDP-binding"/>
</dbReference>
<keyword evidence="2" id="KW-0809">Transit peptide</keyword>
<dbReference type="PANTHER" id="PTHR43380">
    <property type="entry name" value="2-OXOISOVALERATE DEHYDROGENASE SUBUNIT ALPHA, MITOCHONDRIAL"/>
    <property type="match status" value="1"/>
</dbReference>
<keyword evidence="3 4" id="KW-0560">Oxidoreductase</keyword>
<dbReference type="Pfam" id="PF00676">
    <property type="entry name" value="E1_dh"/>
    <property type="match status" value="1"/>
</dbReference>
<dbReference type="GO" id="GO:0003863">
    <property type="term" value="F:branched-chain 2-oxo acid dehydrogenase activity"/>
    <property type="evidence" value="ECO:0007669"/>
    <property type="project" value="UniProtKB-EC"/>
</dbReference>
<name>A0A8J6HSD1_TENMO</name>
<keyword evidence="4" id="KW-0786">Thiamine pyrophosphate</keyword>
<evidence type="ECO:0000259" key="5">
    <source>
        <dbReference type="Pfam" id="PF00676"/>
    </source>
</evidence>
<dbReference type="PANTHER" id="PTHR43380:SF1">
    <property type="entry name" value="2-OXOISOVALERATE DEHYDROGENASE SUBUNIT ALPHA, MITOCHONDRIAL"/>
    <property type="match status" value="1"/>
</dbReference>
<dbReference type="Proteomes" id="UP000719412">
    <property type="component" value="Unassembled WGS sequence"/>
</dbReference>
<dbReference type="GO" id="GO:0009083">
    <property type="term" value="P:branched-chain amino acid catabolic process"/>
    <property type="evidence" value="ECO:0007669"/>
    <property type="project" value="TreeGrafter"/>
</dbReference>
<dbReference type="AlphaFoldDB" id="A0A8J6HSD1"/>
<sequence length="219" mass="24553">MANKCARLLRGSLGNRQLYRYLSEGPSFPGARTTWTEKLEFVTKDTVGAIPAYRVMDRKGAIIDPRENPNLPAETLLKMYKDMRMLNTMDKILYESQRQGRISFYMTNYGEEAMHIGSAAALTTADVVFGQYREAGVLVWRGFTPQQFVDQCYGNIDDLGKGRQMPVHYGSRELNFITISSPLGTQMPQAVGAAYALKGTGRVGTRTPLSISPPRWNVR</sequence>
<evidence type="ECO:0000256" key="2">
    <source>
        <dbReference type="ARBA" id="ARBA00022946"/>
    </source>
</evidence>
<comment type="cofactor">
    <cofactor evidence="4">
        <name>thiamine diphosphate</name>
        <dbReference type="ChEBI" id="CHEBI:58937"/>
    </cofactor>
</comment>
<dbReference type="EMBL" id="JABDTM020013222">
    <property type="protein sequence ID" value="KAH0819944.1"/>
    <property type="molecule type" value="Genomic_DNA"/>
</dbReference>
<evidence type="ECO:0000256" key="4">
    <source>
        <dbReference type="RuleBase" id="RU365014"/>
    </source>
</evidence>
<dbReference type="Gene3D" id="3.40.50.970">
    <property type="match status" value="1"/>
</dbReference>
<reference evidence="6" key="2">
    <citation type="submission" date="2021-08" db="EMBL/GenBank/DDBJ databases">
        <authorList>
            <person name="Eriksson T."/>
        </authorList>
    </citation>
    <scope>NUCLEOTIDE SEQUENCE</scope>
    <source>
        <strain evidence="6">Stoneville</strain>
        <tissue evidence="6">Whole head</tissue>
    </source>
</reference>
<evidence type="ECO:0000313" key="6">
    <source>
        <dbReference type="EMBL" id="KAH0819944.1"/>
    </source>
</evidence>
<comment type="similarity">
    <text evidence="1 4">Belongs to the BCKDHA family.</text>
</comment>
<keyword evidence="7" id="KW-1185">Reference proteome</keyword>
<evidence type="ECO:0000256" key="3">
    <source>
        <dbReference type="ARBA" id="ARBA00023002"/>
    </source>
</evidence>